<dbReference type="RefSeq" id="WP_267092925.1">
    <property type="nucleotide sequence ID" value="NZ_CP099532.1"/>
</dbReference>
<feature type="transmembrane region" description="Helical" evidence="6">
    <location>
        <begin position="318"/>
        <end position="340"/>
    </location>
</feature>
<organism evidence="9 10">
    <name type="scientific">Xanthomonas sacchari</name>
    <dbReference type="NCBI Taxonomy" id="56458"/>
    <lineage>
        <taxon>Bacteria</taxon>
        <taxon>Pseudomonadati</taxon>
        <taxon>Pseudomonadota</taxon>
        <taxon>Gammaproteobacteria</taxon>
        <taxon>Lysobacterales</taxon>
        <taxon>Lysobacteraceae</taxon>
        <taxon>Xanthomonas</taxon>
    </lineage>
</organism>
<dbReference type="AlphaFoldDB" id="A0AA46STS7"/>
<dbReference type="GO" id="GO:0022857">
    <property type="term" value="F:transmembrane transporter activity"/>
    <property type="evidence" value="ECO:0007669"/>
    <property type="project" value="TreeGrafter"/>
</dbReference>
<comment type="subcellular location">
    <subcellularLocation>
        <location evidence="1">Cell membrane</location>
        <topology evidence="1">Multi-pass membrane protein</topology>
    </subcellularLocation>
</comment>
<dbReference type="InterPro" id="IPR025857">
    <property type="entry name" value="MacB_PCD"/>
</dbReference>
<dbReference type="GO" id="GO:0005886">
    <property type="term" value="C:plasma membrane"/>
    <property type="evidence" value="ECO:0007669"/>
    <property type="project" value="UniProtKB-SubCell"/>
</dbReference>
<dbReference type="InterPro" id="IPR050250">
    <property type="entry name" value="Macrolide_Exporter_MacB"/>
</dbReference>
<evidence type="ECO:0000256" key="1">
    <source>
        <dbReference type="ARBA" id="ARBA00004651"/>
    </source>
</evidence>
<dbReference type="EMBL" id="CP099534">
    <property type="protein sequence ID" value="UYK88382.1"/>
    <property type="molecule type" value="Genomic_DNA"/>
</dbReference>
<feature type="domain" description="MacB-like periplasmic core" evidence="8">
    <location>
        <begin position="22"/>
        <end position="276"/>
    </location>
</feature>
<keyword evidence="2" id="KW-1003">Cell membrane</keyword>
<keyword evidence="5 6" id="KW-0472">Membrane</keyword>
<keyword evidence="4 6" id="KW-1133">Transmembrane helix</keyword>
<dbReference type="Proteomes" id="UP001164392">
    <property type="component" value="Chromosome"/>
</dbReference>
<evidence type="ECO:0000313" key="9">
    <source>
        <dbReference type="EMBL" id="UYK88382.1"/>
    </source>
</evidence>
<dbReference type="Pfam" id="PF02687">
    <property type="entry name" value="FtsX"/>
    <property type="match status" value="1"/>
</dbReference>
<sequence length="442" mass="48047">MSLPYAVELGLRGMRRHPRTVLLAVLTLALGLASVMTMLTLQAMLSADPLPGLSQQLYLGWVDSRQIARQDDPDAGEPPQALWKLDDATAFMATLPQVRQAALTLSTFDVSDQARTRHQQAYAISALGPMPALFGLPLRSGRYWTDAEERNRAPVAIISHALSLKLLGSENGVGRQIRLGKQLFQVVGISDDWRPRPAFYFLNGPEAAWQQYPLDVFVPARAALDADAKPGFVQDCDDTGHAGVRFNELDLGACRWLMLWAQLSTPVQVNAYRDALSAFAQARHADGVFQRAPQVALYGVAEWLARNRVVPDSVRLNVWLALALLGLCIVNVAGLLAARFLRRSAEIGVHRVLGAPRAAVFVRCLTEAGAIGLLGGVLALPATLFALWIVRMQAEAYSDLARFQPSLFLAMVALAIGTGLLVGLLPAWRAALLQPALQVKSL</sequence>
<evidence type="ECO:0000259" key="7">
    <source>
        <dbReference type="Pfam" id="PF02687"/>
    </source>
</evidence>
<dbReference type="PANTHER" id="PTHR30572">
    <property type="entry name" value="MEMBRANE COMPONENT OF TRANSPORTER-RELATED"/>
    <property type="match status" value="1"/>
</dbReference>
<dbReference type="InterPro" id="IPR003838">
    <property type="entry name" value="ABC3_permease_C"/>
</dbReference>
<evidence type="ECO:0000256" key="6">
    <source>
        <dbReference type="SAM" id="Phobius"/>
    </source>
</evidence>
<protein>
    <submittedName>
        <fullName evidence="9">ABC transporter permease</fullName>
    </submittedName>
</protein>
<feature type="domain" description="ABC3 transporter permease C-terminal" evidence="7">
    <location>
        <begin position="321"/>
        <end position="431"/>
    </location>
</feature>
<evidence type="ECO:0000256" key="5">
    <source>
        <dbReference type="ARBA" id="ARBA00023136"/>
    </source>
</evidence>
<gene>
    <name evidence="9" type="ORF">NG824_18200</name>
</gene>
<evidence type="ECO:0000256" key="3">
    <source>
        <dbReference type="ARBA" id="ARBA00022692"/>
    </source>
</evidence>
<keyword evidence="3 6" id="KW-0812">Transmembrane</keyword>
<feature type="transmembrane region" description="Helical" evidence="6">
    <location>
        <begin position="360"/>
        <end position="387"/>
    </location>
</feature>
<feature type="transmembrane region" description="Helical" evidence="6">
    <location>
        <begin position="407"/>
        <end position="428"/>
    </location>
</feature>
<proteinExistence type="predicted"/>
<reference evidence="9" key="1">
    <citation type="submission" date="2022-06" db="EMBL/GenBank/DDBJ databases">
        <title>Dynamics of rice microbiomes reveals core vertical transmitted seed endophytes.</title>
        <authorList>
            <person name="Liao K."/>
            <person name="Zhang X."/>
        </authorList>
    </citation>
    <scope>NUCLEOTIDE SEQUENCE</scope>
    <source>
        <strain evidence="9">JR3-14</strain>
    </source>
</reference>
<accession>A0AA46STS7</accession>
<dbReference type="PANTHER" id="PTHR30572:SF18">
    <property type="entry name" value="ABC-TYPE MACROLIDE FAMILY EXPORT SYSTEM PERMEASE COMPONENT 2"/>
    <property type="match status" value="1"/>
</dbReference>
<evidence type="ECO:0000313" key="10">
    <source>
        <dbReference type="Proteomes" id="UP001164392"/>
    </source>
</evidence>
<evidence type="ECO:0000256" key="2">
    <source>
        <dbReference type="ARBA" id="ARBA00022475"/>
    </source>
</evidence>
<evidence type="ECO:0000259" key="8">
    <source>
        <dbReference type="Pfam" id="PF12704"/>
    </source>
</evidence>
<feature type="transmembrane region" description="Helical" evidence="6">
    <location>
        <begin position="21"/>
        <end position="45"/>
    </location>
</feature>
<dbReference type="Pfam" id="PF12704">
    <property type="entry name" value="MacB_PCD"/>
    <property type="match status" value="1"/>
</dbReference>
<evidence type="ECO:0000256" key="4">
    <source>
        <dbReference type="ARBA" id="ARBA00022989"/>
    </source>
</evidence>
<name>A0AA46STS7_9XANT</name>